<dbReference type="RefSeq" id="WP_222989895.1">
    <property type="nucleotide sequence ID" value="NZ_JAINVV010000004.1"/>
</dbReference>
<dbReference type="Pfam" id="PF13354">
    <property type="entry name" value="Beta-lactamase2"/>
    <property type="match status" value="1"/>
</dbReference>
<dbReference type="InterPro" id="IPR045155">
    <property type="entry name" value="Beta-lactam_cat"/>
</dbReference>
<dbReference type="EC" id="3.5.2.6" evidence="3 6"/>
<evidence type="ECO:0000313" key="8">
    <source>
        <dbReference type="EMBL" id="MBY8822845.1"/>
    </source>
</evidence>
<dbReference type="PANTHER" id="PTHR35333">
    <property type="entry name" value="BETA-LACTAMASE"/>
    <property type="match status" value="1"/>
</dbReference>
<evidence type="ECO:0000256" key="2">
    <source>
        <dbReference type="ARBA" id="ARBA00009009"/>
    </source>
</evidence>
<dbReference type="PANTHER" id="PTHR35333:SF3">
    <property type="entry name" value="BETA-LACTAMASE-TYPE TRANSPEPTIDASE FOLD CONTAINING PROTEIN"/>
    <property type="match status" value="1"/>
</dbReference>
<evidence type="ECO:0000256" key="5">
    <source>
        <dbReference type="ARBA" id="ARBA00023251"/>
    </source>
</evidence>
<proteinExistence type="inferred from homology"/>
<evidence type="ECO:0000256" key="4">
    <source>
        <dbReference type="ARBA" id="ARBA00022801"/>
    </source>
</evidence>
<comment type="similarity">
    <text evidence="2 6">Belongs to the class-A beta-lactamase family.</text>
</comment>
<evidence type="ECO:0000256" key="3">
    <source>
        <dbReference type="ARBA" id="ARBA00012865"/>
    </source>
</evidence>
<evidence type="ECO:0000259" key="7">
    <source>
        <dbReference type="Pfam" id="PF13354"/>
    </source>
</evidence>
<name>A0ABS7PNE2_9SPHN</name>
<dbReference type="InterPro" id="IPR012338">
    <property type="entry name" value="Beta-lactam/transpept-like"/>
</dbReference>
<dbReference type="PRINTS" id="PR00118">
    <property type="entry name" value="BLACTAMASEA"/>
</dbReference>
<sequence>MAPQLARAAGRDPWRSDALLAKIRRIEAGVGGRLGVSMLDTGNGHRFAWRGGERFPMCSTFKFLLAAAVLRRVEQGRERLDRAVPIAKSDFVPNSPAVEKHFGGTLTVAELCKATVTLSDNAAANLLLPVVDGIAGFNAFVRSLGDAATRLDRIEPMMSEAIPGDPRDTTTPDAMLRSMRAVLIGNALKPVSRAQVTQWLIENETGGKRLRAGLPADWRVGDKTGTSGNGVVGDIGILWPPARKPILVTSYLAESPADQTARQGALADVARALVRHL</sequence>
<gene>
    <name evidence="8" type="primary">bla</name>
    <name evidence="8" type="ORF">K7G82_11110</name>
</gene>
<keyword evidence="9" id="KW-1185">Reference proteome</keyword>
<dbReference type="EMBL" id="JAINVV010000004">
    <property type="protein sequence ID" value="MBY8822845.1"/>
    <property type="molecule type" value="Genomic_DNA"/>
</dbReference>
<comment type="caution">
    <text evidence="8">The sequence shown here is derived from an EMBL/GenBank/DDBJ whole genome shotgun (WGS) entry which is preliminary data.</text>
</comment>
<organism evidence="8 9">
    <name type="scientific">Sphingomonas colocasiae</name>
    <dbReference type="NCBI Taxonomy" id="1848973"/>
    <lineage>
        <taxon>Bacteria</taxon>
        <taxon>Pseudomonadati</taxon>
        <taxon>Pseudomonadota</taxon>
        <taxon>Alphaproteobacteria</taxon>
        <taxon>Sphingomonadales</taxon>
        <taxon>Sphingomonadaceae</taxon>
        <taxon>Sphingomonas</taxon>
    </lineage>
</organism>
<protein>
    <recommendedName>
        <fullName evidence="3 6">Beta-lactamase</fullName>
        <ecNumber evidence="3 6">3.5.2.6</ecNumber>
    </recommendedName>
</protein>
<dbReference type="InterPro" id="IPR000871">
    <property type="entry name" value="Beta-lactam_class-A"/>
</dbReference>
<evidence type="ECO:0000313" key="9">
    <source>
        <dbReference type="Proteomes" id="UP000706039"/>
    </source>
</evidence>
<comment type="catalytic activity">
    <reaction evidence="1 6">
        <text>a beta-lactam + H2O = a substituted beta-amino acid</text>
        <dbReference type="Rhea" id="RHEA:20401"/>
        <dbReference type="ChEBI" id="CHEBI:15377"/>
        <dbReference type="ChEBI" id="CHEBI:35627"/>
        <dbReference type="ChEBI" id="CHEBI:140347"/>
        <dbReference type="EC" id="3.5.2.6"/>
    </reaction>
</comment>
<dbReference type="Proteomes" id="UP000706039">
    <property type="component" value="Unassembled WGS sequence"/>
</dbReference>
<reference evidence="8 9" key="1">
    <citation type="submission" date="2021-08" db="EMBL/GenBank/DDBJ databases">
        <authorList>
            <person name="Tuo L."/>
        </authorList>
    </citation>
    <scope>NUCLEOTIDE SEQUENCE [LARGE SCALE GENOMIC DNA]</scope>
    <source>
        <strain evidence="8 9">JCM 31229</strain>
    </source>
</reference>
<keyword evidence="4 6" id="KW-0378">Hydrolase</keyword>
<dbReference type="NCBIfam" id="NF033103">
    <property type="entry name" value="bla_class_A"/>
    <property type="match status" value="1"/>
</dbReference>
<accession>A0ABS7PNE2</accession>
<keyword evidence="5 6" id="KW-0046">Antibiotic resistance</keyword>
<evidence type="ECO:0000256" key="1">
    <source>
        <dbReference type="ARBA" id="ARBA00001526"/>
    </source>
</evidence>
<dbReference type="Gene3D" id="3.40.710.10">
    <property type="entry name" value="DD-peptidase/beta-lactamase superfamily"/>
    <property type="match status" value="1"/>
</dbReference>
<dbReference type="InterPro" id="IPR023650">
    <property type="entry name" value="Beta-lactam_class-A_AS"/>
</dbReference>
<dbReference type="PROSITE" id="PS00146">
    <property type="entry name" value="BETA_LACTAMASE_A"/>
    <property type="match status" value="1"/>
</dbReference>
<evidence type="ECO:0000256" key="6">
    <source>
        <dbReference type="RuleBase" id="RU361140"/>
    </source>
</evidence>
<feature type="domain" description="Beta-lactamase class A catalytic" evidence="7">
    <location>
        <begin position="35"/>
        <end position="248"/>
    </location>
</feature>
<dbReference type="SUPFAM" id="SSF56601">
    <property type="entry name" value="beta-lactamase/transpeptidase-like"/>
    <property type="match status" value="1"/>
</dbReference>